<comment type="caution">
    <text evidence="3">The sequence shown here is derived from an EMBL/GenBank/DDBJ whole genome shotgun (WGS) entry which is preliminary data.</text>
</comment>
<keyword evidence="2" id="KW-0812">Transmembrane</keyword>
<feature type="transmembrane region" description="Helical" evidence="2">
    <location>
        <begin position="363"/>
        <end position="384"/>
    </location>
</feature>
<feature type="compositionally biased region" description="Basic and acidic residues" evidence="1">
    <location>
        <begin position="27"/>
        <end position="47"/>
    </location>
</feature>
<name>G5GL01_9FIRM</name>
<evidence type="ECO:0000256" key="2">
    <source>
        <dbReference type="SAM" id="Phobius"/>
    </source>
</evidence>
<dbReference type="SUPFAM" id="SSF69360">
    <property type="entry name" value="Cell wall binding repeat"/>
    <property type="match status" value="1"/>
</dbReference>
<accession>G5GL01</accession>
<sequence>MKPVRKTRKLKRYRAEYTSQDDILFKHRDKNNVEEKSGIIKDTDKTESIQNHNNGSFEDINDFNYEQGKSESDKDTDSNHTAEIKSKSKYELNIKNRLSVAEKKERKKQRRKNRRKYKGANNIQGDEGSKKYEDKDIESDINATYNTNLEVVRDTELNETIYKKQDLEKGEYVKEENISEPAENEPLDNKFLENNVSESNSSEKNLSENIRLENNTVHRLIADNNIIIQEETQEDILQEEILYEKKLNEEILHKKVLPDKNLKPQSDNNEEISKNTADKNTDINFIKKYDLEDDIEGNIEKKDIKHTDINQSDINEGKKIESRLENELRHNTILDLENLENVYDEDIDDIYNEEDYGVQFPSFFRLFAAVFATGVAIAIIIYIVDVVKEDESIHTFASDIFEKPSKQWLDISKQLFENRGSSPWIDGIEGKKYMRADGRFMLEEWLEEGGKLYYFDDTSCMVTGKKLIGSQTCTFDDSGVLTSIKLKSVPENKNTAVASVFRDIGAEAFSKNIVMDSVAYGSEWIYFLHIKENDRDSPPELMRINNTSHAVELITDKVDGYIVIGDNIWYSKDGKIQVFAALENGENISEKYHIIINQGLYSLVDGIGRIINPAKGETKIVGGCDYIIENGIISSVRPAPLRSGEKEFRFEASDIYNIYNSDGSVFLNVSGGIGAVCMKDSLLYYSEPFEYNGKIHTKIYRLDINTGKKESVGENIEGEIKNMYYYPEYGEIYAEYAPLGKKSPYTRIIIIGKDNDINIIDETARISGSAKETESLVFVAVEGDNIYCYRNHGSMSEDGNQFIVDASSSFILDKRRRIKIK</sequence>
<feature type="compositionally biased region" description="Basic residues" evidence="1">
    <location>
        <begin position="105"/>
        <end position="118"/>
    </location>
</feature>
<organism evidence="3 4">
    <name type="scientific">Johnsonella ignava ATCC 51276</name>
    <dbReference type="NCBI Taxonomy" id="679200"/>
    <lineage>
        <taxon>Bacteria</taxon>
        <taxon>Bacillati</taxon>
        <taxon>Bacillota</taxon>
        <taxon>Clostridia</taxon>
        <taxon>Lachnospirales</taxon>
        <taxon>Lachnospiraceae</taxon>
        <taxon>Johnsonella</taxon>
    </lineage>
</organism>
<dbReference type="EMBL" id="ACZL01000052">
    <property type="protein sequence ID" value="EHI54604.1"/>
    <property type="molecule type" value="Genomic_DNA"/>
</dbReference>
<dbReference type="STRING" id="679200.HMPREF9333_02246"/>
<keyword evidence="2" id="KW-1133">Transmembrane helix</keyword>
<feature type="region of interest" description="Disordered" evidence="1">
    <location>
        <begin position="27"/>
        <end position="131"/>
    </location>
</feature>
<keyword evidence="2" id="KW-0472">Membrane</keyword>
<protein>
    <recommendedName>
        <fullName evidence="5">DUF5050 domain-containing protein</fullName>
    </recommendedName>
</protein>
<evidence type="ECO:0000256" key="1">
    <source>
        <dbReference type="SAM" id="MobiDB-lite"/>
    </source>
</evidence>
<dbReference type="AlphaFoldDB" id="G5GL01"/>
<dbReference type="HOGENOM" id="CLU_344455_0_0_9"/>
<reference evidence="3 4" key="1">
    <citation type="submission" date="2011-08" db="EMBL/GenBank/DDBJ databases">
        <title>The Genome Sequence of Johnsonella ignava ATCC 51276.</title>
        <authorList>
            <consortium name="The Broad Institute Genome Sequencing Platform"/>
            <person name="Earl A."/>
            <person name="Ward D."/>
            <person name="Feldgarden M."/>
            <person name="Gevers D."/>
            <person name="Izard J."/>
            <person name="Blanton J.M."/>
            <person name="Baranova O.V."/>
            <person name="Dewhirst F.E."/>
            <person name="Young S.K."/>
            <person name="Zeng Q."/>
            <person name="Gargeya S."/>
            <person name="Fitzgerald M."/>
            <person name="Haas B."/>
            <person name="Abouelleil A."/>
            <person name="Alvarado L."/>
            <person name="Arachchi H.M."/>
            <person name="Berlin A."/>
            <person name="Brown A."/>
            <person name="Chapman S.B."/>
            <person name="Chen Z."/>
            <person name="Dunbar C."/>
            <person name="Freedman E."/>
            <person name="Gearin G."/>
            <person name="Gellesch M."/>
            <person name="Goldberg J."/>
            <person name="Griggs A."/>
            <person name="Gujja S."/>
            <person name="Heiman D."/>
            <person name="Howarth C."/>
            <person name="Larson L."/>
            <person name="Lui A."/>
            <person name="MacDonald P.J.P."/>
            <person name="Montmayeur A."/>
            <person name="Murphy C."/>
            <person name="Neiman D."/>
            <person name="Pearson M."/>
            <person name="Priest M."/>
            <person name="Roberts A."/>
            <person name="Saif S."/>
            <person name="Shea T."/>
            <person name="Shenoy N."/>
            <person name="Sisk P."/>
            <person name="Stolte C."/>
            <person name="Sykes S."/>
            <person name="Wortman J."/>
            <person name="Nusbaum C."/>
            <person name="Birren B."/>
        </authorList>
    </citation>
    <scope>NUCLEOTIDE SEQUENCE [LARGE SCALE GENOMIC DNA]</scope>
    <source>
        <strain evidence="3 4">ATCC 51276</strain>
    </source>
</reference>
<gene>
    <name evidence="3" type="ORF">HMPREF9333_02246</name>
</gene>
<evidence type="ECO:0000313" key="4">
    <source>
        <dbReference type="Proteomes" id="UP000003011"/>
    </source>
</evidence>
<feature type="compositionally biased region" description="Basic and acidic residues" evidence="1">
    <location>
        <begin position="68"/>
        <end position="104"/>
    </location>
</feature>
<dbReference type="Proteomes" id="UP000003011">
    <property type="component" value="Unassembled WGS sequence"/>
</dbReference>
<proteinExistence type="predicted"/>
<evidence type="ECO:0000313" key="3">
    <source>
        <dbReference type="EMBL" id="EHI54604.1"/>
    </source>
</evidence>
<keyword evidence="4" id="KW-1185">Reference proteome</keyword>
<dbReference type="Gene3D" id="2.10.270.10">
    <property type="entry name" value="Cholin Binding"/>
    <property type="match status" value="1"/>
</dbReference>
<dbReference type="eggNOG" id="ENOG50336W7">
    <property type="taxonomic scope" value="Bacteria"/>
</dbReference>
<evidence type="ECO:0008006" key="5">
    <source>
        <dbReference type="Google" id="ProtNLM"/>
    </source>
</evidence>